<evidence type="ECO:0000313" key="8">
    <source>
        <dbReference type="EMBL" id="KZT08249.1"/>
    </source>
</evidence>
<evidence type="ECO:0000256" key="6">
    <source>
        <dbReference type="PIRSR" id="PIRSR000097-3"/>
    </source>
</evidence>
<feature type="binding site" evidence="5">
    <location>
        <position position="105"/>
    </location>
    <ligand>
        <name>substrate</name>
    </ligand>
</feature>
<evidence type="ECO:0000256" key="2">
    <source>
        <dbReference type="ARBA" id="ARBA00022857"/>
    </source>
</evidence>
<evidence type="ECO:0000256" key="4">
    <source>
        <dbReference type="PIRSR" id="PIRSR000097-1"/>
    </source>
</evidence>
<organism evidence="8 9">
    <name type="scientific">Laetiporus sulphureus 93-53</name>
    <dbReference type="NCBI Taxonomy" id="1314785"/>
    <lineage>
        <taxon>Eukaryota</taxon>
        <taxon>Fungi</taxon>
        <taxon>Dikarya</taxon>
        <taxon>Basidiomycota</taxon>
        <taxon>Agaricomycotina</taxon>
        <taxon>Agaricomycetes</taxon>
        <taxon>Polyporales</taxon>
        <taxon>Laetiporus</taxon>
    </lineage>
</organism>
<feature type="site" description="Lowers pKa of active site Tyr" evidence="6">
    <location>
        <position position="76"/>
    </location>
</feature>
<evidence type="ECO:0000259" key="7">
    <source>
        <dbReference type="Pfam" id="PF00248"/>
    </source>
</evidence>
<dbReference type="PROSITE" id="PS00062">
    <property type="entry name" value="ALDOKETO_REDUCTASE_2"/>
    <property type="match status" value="1"/>
</dbReference>
<dbReference type="InterPro" id="IPR036812">
    <property type="entry name" value="NAD(P)_OxRdtase_dom_sf"/>
</dbReference>
<evidence type="ECO:0000256" key="1">
    <source>
        <dbReference type="ARBA" id="ARBA00007905"/>
    </source>
</evidence>
<keyword evidence="3" id="KW-0560">Oxidoreductase</keyword>
<dbReference type="AlphaFoldDB" id="A0A165F2Q9"/>
<feature type="domain" description="NADP-dependent oxidoreductase" evidence="7">
    <location>
        <begin position="16"/>
        <end position="187"/>
    </location>
</feature>
<comment type="similarity">
    <text evidence="1">Belongs to the aldo/keto reductase family.</text>
</comment>
<evidence type="ECO:0000313" key="9">
    <source>
        <dbReference type="Proteomes" id="UP000076871"/>
    </source>
</evidence>
<gene>
    <name evidence="8" type="ORF">LAESUDRAFT_742635</name>
</gene>
<dbReference type="PRINTS" id="PR00069">
    <property type="entry name" value="ALDKETRDTASE"/>
</dbReference>
<accession>A0A165F2Q9</accession>
<proteinExistence type="inferred from homology"/>
<dbReference type="InterPro" id="IPR018170">
    <property type="entry name" value="Aldo/ket_reductase_CS"/>
</dbReference>
<feature type="domain" description="NADP-dependent oxidoreductase" evidence="7">
    <location>
        <begin position="202"/>
        <end position="262"/>
    </location>
</feature>
<dbReference type="OrthoDB" id="416253at2759"/>
<dbReference type="PIRSF" id="PIRSF000097">
    <property type="entry name" value="AKR"/>
    <property type="match status" value="1"/>
</dbReference>
<dbReference type="Pfam" id="PF00248">
    <property type="entry name" value="Aldo_ket_red"/>
    <property type="match status" value="2"/>
</dbReference>
<dbReference type="GO" id="GO:0016652">
    <property type="term" value="F:oxidoreductase activity, acting on NAD(P)H as acceptor"/>
    <property type="evidence" value="ECO:0007669"/>
    <property type="project" value="InterPro"/>
</dbReference>
<dbReference type="SUPFAM" id="SSF51430">
    <property type="entry name" value="NAD(P)-linked oxidoreductase"/>
    <property type="match status" value="1"/>
</dbReference>
<protein>
    <submittedName>
        <fullName evidence="8">Aldo/keto reductase</fullName>
    </submittedName>
</protein>
<keyword evidence="9" id="KW-1185">Reference proteome</keyword>
<dbReference type="InParanoid" id="A0A165F2Q9"/>
<dbReference type="InterPro" id="IPR020471">
    <property type="entry name" value="AKR"/>
</dbReference>
<dbReference type="EMBL" id="KV427616">
    <property type="protein sequence ID" value="KZT08249.1"/>
    <property type="molecule type" value="Genomic_DNA"/>
</dbReference>
<dbReference type="STRING" id="1314785.A0A165F2Q9"/>
<dbReference type="GO" id="GO:0016616">
    <property type="term" value="F:oxidoreductase activity, acting on the CH-OH group of donors, NAD or NADP as acceptor"/>
    <property type="evidence" value="ECO:0007669"/>
    <property type="project" value="UniProtKB-ARBA"/>
</dbReference>
<keyword evidence="2" id="KW-0521">NADP</keyword>
<dbReference type="PANTHER" id="PTHR43827:SF3">
    <property type="entry name" value="NADP-DEPENDENT OXIDOREDUCTASE DOMAIN-CONTAINING PROTEIN"/>
    <property type="match status" value="1"/>
</dbReference>
<name>A0A165F2Q9_9APHY</name>
<dbReference type="GeneID" id="63828234"/>
<feature type="active site" description="Proton donor" evidence="4">
    <location>
        <position position="51"/>
    </location>
</feature>
<evidence type="ECO:0000256" key="5">
    <source>
        <dbReference type="PIRSR" id="PIRSR000097-2"/>
    </source>
</evidence>
<dbReference type="RefSeq" id="XP_040765989.1">
    <property type="nucleotide sequence ID" value="XM_040911205.1"/>
</dbReference>
<dbReference type="Proteomes" id="UP000076871">
    <property type="component" value="Unassembled WGS sequence"/>
</dbReference>
<reference evidence="8 9" key="1">
    <citation type="journal article" date="2016" name="Mol. Biol. Evol.">
        <title>Comparative Genomics of Early-Diverging Mushroom-Forming Fungi Provides Insights into the Origins of Lignocellulose Decay Capabilities.</title>
        <authorList>
            <person name="Nagy L.G."/>
            <person name="Riley R."/>
            <person name="Tritt A."/>
            <person name="Adam C."/>
            <person name="Daum C."/>
            <person name="Floudas D."/>
            <person name="Sun H."/>
            <person name="Yadav J.S."/>
            <person name="Pangilinan J."/>
            <person name="Larsson K.H."/>
            <person name="Matsuura K."/>
            <person name="Barry K."/>
            <person name="Labutti K."/>
            <person name="Kuo R."/>
            <person name="Ohm R.A."/>
            <person name="Bhattacharya S.S."/>
            <person name="Shirouzu T."/>
            <person name="Yoshinaga Y."/>
            <person name="Martin F.M."/>
            <person name="Grigoriev I.V."/>
            <person name="Hibbett D.S."/>
        </authorList>
    </citation>
    <scope>NUCLEOTIDE SEQUENCE [LARGE SCALE GENOMIC DNA]</scope>
    <source>
        <strain evidence="8 9">93-53</strain>
    </source>
</reference>
<dbReference type="CDD" id="cd19120">
    <property type="entry name" value="AKR_AKR3C2-3"/>
    <property type="match status" value="1"/>
</dbReference>
<dbReference type="InterPro" id="IPR044494">
    <property type="entry name" value="AKR3C2/3"/>
</dbReference>
<sequence length="273" mass="29820">MPSHLVKLNDGTYMPKIAFGTWRRGNGQGAIDIVNEALSAGFTHIDSAQAYGNEAEAGAAIRANGLKREDVYITTKFSSRADLETSLKNSCEYFGVDYVDMYLIHGPKHAQPDIPTIWKKMEEIQADGLAKSIGVSNFNVEQLETLLSSATTKPAVNQIMFYPYNLKQQAPILSFCTKHGIVTQGYGVNIPLIIFSGGPVDEPLYAITQRLNAKPEQVLLAWARAKGVVVVTSSTKRERMDTYIQAGDIELTDEDVAAIDKAGEAGPPELQHS</sequence>
<dbReference type="InterPro" id="IPR023210">
    <property type="entry name" value="NADP_OxRdtase_dom"/>
</dbReference>
<dbReference type="PANTHER" id="PTHR43827">
    <property type="entry name" value="2,5-DIKETO-D-GLUCONIC ACID REDUCTASE"/>
    <property type="match status" value="1"/>
</dbReference>
<dbReference type="Gene3D" id="3.20.20.100">
    <property type="entry name" value="NADP-dependent oxidoreductase domain"/>
    <property type="match status" value="1"/>
</dbReference>
<evidence type="ECO:0000256" key="3">
    <source>
        <dbReference type="ARBA" id="ARBA00023002"/>
    </source>
</evidence>